<dbReference type="SUPFAM" id="SSF53613">
    <property type="entry name" value="Ribokinase-like"/>
    <property type="match status" value="1"/>
</dbReference>
<keyword evidence="4 6" id="KW-0520">NAD</keyword>
<feature type="binding site" evidence="6">
    <location>
        <position position="108"/>
    </location>
    <ligand>
        <name>(6S)-NADPHX</name>
        <dbReference type="ChEBI" id="CHEBI:64076"/>
    </ligand>
</feature>
<dbReference type="CDD" id="cd01171">
    <property type="entry name" value="YXKO-related"/>
    <property type="match status" value="1"/>
</dbReference>
<gene>
    <name evidence="6" type="primary">nnrD</name>
    <name evidence="8" type="ORF">EYH45_01355</name>
</gene>
<evidence type="ECO:0000256" key="1">
    <source>
        <dbReference type="ARBA" id="ARBA00022741"/>
    </source>
</evidence>
<feature type="binding site" evidence="6">
    <location>
        <position position="40"/>
    </location>
    <ligand>
        <name>(6S)-NADPHX</name>
        <dbReference type="ChEBI" id="CHEBI:64076"/>
    </ligand>
</feature>
<evidence type="ECO:0000256" key="5">
    <source>
        <dbReference type="ARBA" id="ARBA00023239"/>
    </source>
</evidence>
<comment type="caution">
    <text evidence="8">The sequence shown here is derived from an EMBL/GenBank/DDBJ whole genome shotgun (WGS) entry which is preliminary data.</text>
</comment>
<comment type="similarity">
    <text evidence="6">Belongs to the NnrD/CARKD family.</text>
</comment>
<dbReference type="PANTHER" id="PTHR12592:SF0">
    <property type="entry name" value="ATP-DEPENDENT (S)-NAD(P)H-HYDRATE DEHYDRATASE"/>
    <property type="match status" value="1"/>
</dbReference>
<accession>A0A832ZXL4</accession>
<keyword evidence="5 6" id="KW-0456">Lyase</keyword>
<evidence type="ECO:0000256" key="3">
    <source>
        <dbReference type="ARBA" id="ARBA00022857"/>
    </source>
</evidence>
<dbReference type="GO" id="GO:0052855">
    <property type="term" value="F:ADP-dependent NAD(P)H-hydrate dehydratase activity"/>
    <property type="evidence" value="ECO:0007669"/>
    <property type="project" value="UniProtKB-UniRule"/>
</dbReference>
<dbReference type="EMBL" id="DQVM01000027">
    <property type="protein sequence ID" value="HIQ29191.1"/>
    <property type="molecule type" value="Genomic_DNA"/>
</dbReference>
<evidence type="ECO:0000256" key="6">
    <source>
        <dbReference type="HAMAP-Rule" id="MF_01965"/>
    </source>
</evidence>
<dbReference type="GO" id="GO:0046496">
    <property type="term" value="P:nicotinamide nucleotide metabolic process"/>
    <property type="evidence" value="ECO:0007669"/>
    <property type="project" value="UniProtKB-UniRule"/>
</dbReference>
<evidence type="ECO:0000313" key="8">
    <source>
        <dbReference type="EMBL" id="HIQ29191.1"/>
    </source>
</evidence>
<evidence type="ECO:0000313" key="9">
    <source>
        <dbReference type="Proteomes" id="UP000608579"/>
    </source>
</evidence>
<protein>
    <recommendedName>
        <fullName evidence="6">ADP-dependent (S)-NAD(P)H-hydrate dehydratase</fullName>
        <ecNumber evidence="6">4.2.1.136</ecNumber>
    </recommendedName>
    <alternativeName>
        <fullName evidence="6">ADP-dependent NAD(P)HX dehydratase</fullName>
    </alternativeName>
</protein>
<dbReference type="HAMAP" id="MF_01965">
    <property type="entry name" value="NADHX_dehydratase"/>
    <property type="match status" value="1"/>
</dbReference>
<keyword evidence="3 6" id="KW-0521">NADP</keyword>
<proteinExistence type="inferred from homology"/>
<feature type="binding site" evidence="6">
    <location>
        <position position="156"/>
    </location>
    <ligand>
        <name>(6S)-NADPHX</name>
        <dbReference type="ChEBI" id="CHEBI:64076"/>
    </ligand>
</feature>
<keyword evidence="1 6" id="KW-0547">Nucleotide-binding</keyword>
<sequence>MRESSDDDIARAYPPRSVDSHKGENGVVLVVGGGWLYHGAPLLTALAAMRTGVDLAYVAVPEKIATALRAYTPSLIVIPLPDLKLTTKNAYRLRSLIPNVGAAAIGPGMTVDNPKGLLTLITILNEKNIPLVIDASALIPDILPRIKGKRCVITPHAGEFRRMFGIELGKEVEERASKVSQVAREHGITILLKGHIDVISDGEEVVVNRTGNPAMTVGGTGDILCGITSALIAKGSPPFEAAVAAARINGLVGEETYQDLGFHITPEDVINRIPSVLKRFDRIV</sequence>
<dbReference type="GO" id="GO:0005524">
    <property type="term" value="F:ATP binding"/>
    <property type="evidence" value="ECO:0007669"/>
    <property type="project" value="UniProtKB-KW"/>
</dbReference>
<feature type="binding site" evidence="6">
    <location>
        <position position="221"/>
    </location>
    <ligand>
        <name>AMP</name>
        <dbReference type="ChEBI" id="CHEBI:456215"/>
    </ligand>
</feature>
<feature type="binding site" evidence="6">
    <location>
        <position position="222"/>
    </location>
    <ligand>
        <name>(6S)-NADPHX</name>
        <dbReference type="ChEBI" id="CHEBI:64076"/>
    </ligand>
</feature>
<dbReference type="Gene3D" id="3.40.1190.20">
    <property type="match status" value="1"/>
</dbReference>
<dbReference type="PROSITE" id="PS51383">
    <property type="entry name" value="YJEF_C_3"/>
    <property type="match status" value="1"/>
</dbReference>
<dbReference type="AlphaFoldDB" id="A0A832ZXL4"/>
<dbReference type="Pfam" id="PF01256">
    <property type="entry name" value="Carb_kinase"/>
    <property type="match status" value="1"/>
</dbReference>
<reference evidence="8" key="1">
    <citation type="journal article" date="2020" name="ISME J.">
        <title>Gammaproteobacteria mediating utilization of methyl-, sulfur- and petroleum organic compounds in deep ocean hydrothermal plumes.</title>
        <authorList>
            <person name="Zhou Z."/>
            <person name="Liu Y."/>
            <person name="Pan J."/>
            <person name="Cron B.R."/>
            <person name="Toner B.M."/>
            <person name="Anantharaman K."/>
            <person name="Breier J.A."/>
            <person name="Dick G.J."/>
            <person name="Li M."/>
        </authorList>
    </citation>
    <scope>NUCLEOTIDE SEQUENCE</scope>
    <source>
        <strain evidence="8">SZUA-1515</strain>
    </source>
</reference>
<dbReference type="InterPro" id="IPR000631">
    <property type="entry name" value="CARKD"/>
</dbReference>
<evidence type="ECO:0000259" key="7">
    <source>
        <dbReference type="PROSITE" id="PS51383"/>
    </source>
</evidence>
<comment type="catalytic activity">
    <reaction evidence="6">
        <text>(6S)-NADHX + ADP = AMP + phosphate + NADH + H(+)</text>
        <dbReference type="Rhea" id="RHEA:32223"/>
        <dbReference type="ChEBI" id="CHEBI:15378"/>
        <dbReference type="ChEBI" id="CHEBI:43474"/>
        <dbReference type="ChEBI" id="CHEBI:57945"/>
        <dbReference type="ChEBI" id="CHEBI:64074"/>
        <dbReference type="ChEBI" id="CHEBI:456215"/>
        <dbReference type="ChEBI" id="CHEBI:456216"/>
        <dbReference type="EC" id="4.2.1.136"/>
    </reaction>
</comment>
<evidence type="ECO:0000256" key="2">
    <source>
        <dbReference type="ARBA" id="ARBA00022840"/>
    </source>
</evidence>
<keyword evidence="2 6" id="KW-0067">ATP-binding</keyword>
<dbReference type="PANTHER" id="PTHR12592">
    <property type="entry name" value="ATP-DEPENDENT (S)-NAD(P)H-HYDRATE DEHYDRATASE FAMILY MEMBER"/>
    <property type="match status" value="1"/>
</dbReference>
<dbReference type="EC" id="4.2.1.136" evidence="6"/>
<comment type="catalytic activity">
    <reaction evidence="6">
        <text>(6S)-NADPHX + ADP = AMP + phosphate + NADPH + H(+)</text>
        <dbReference type="Rhea" id="RHEA:32235"/>
        <dbReference type="ChEBI" id="CHEBI:15378"/>
        <dbReference type="ChEBI" id="CHEBI:43474"/>
        <dbReference type="ChEBI" id="CHEBI:57783"/>
        <dbReference type="ChEBI" id="CHEBI:64076"/>
        <dbReference type="ChEBI" id="CHEBI:456215"/>
        <dbReference type="ChEBI" id="CHEBI:456216"/>
        <dbReference type="EC" id="4.2.1.136"/>
    </reaction>
</comment>
<comment type="function">
    <text evidence="6">Catalyzes the dehydration of the S-form of NAD(P)HX at the expense of ADP, which is converted to AMP. Together with NAD(P)HX epimerase, which catalyzes the epimerization of the S- and R-forms, the enzyme allows the repair of both epimers of NAD(P)HX, a damaged form of NAD(P)H that is a result of enzymatic or heat-dependent hydration.</text>
</comment>
<dbReference type="GO" id="GO:0110051">
    <property type="term" value="P:metabolite repair"/>
    <property type="evidence" value="ECO:0007669"/>
    <property type="project" value="TreeGrafter"/>
</dbReference>
<feature type="domain" description="YjeF C-terminal" evidence="7">
    <location>
        <begin position="5"/>
        <end position="280"/>
    </location>
</feature>
<dbReference type="InterPro" id="IPR029056">
    <property type="entry name" value="Ribokinase-like"/>
</dbReference>
<comment type="subunit">
    <text evidence="6">Homotetramer.</text>
</comment>
<name>A0A832ZXL4_CALS0</name>
<organism evidence="8 9">
    <name type="scientific">Caldiarchaeum subterraneum</name>
    <dbReference type="NCBI Taxonomy" id="311458"/>
    <lineage>
        <taxon>Archaea</taxon>
        <taxon>Nitrososphaerota</taxon>
        <taxon>Candidatus Caldarchaeales</taxon>
        <taxon>Candidatus Caldarchaeaceae</taxon>
        <taxon>Candidatus Caldarchaeum</taxon>
    </lineage>
</organism>
<comment type="caution">
    <text evidence="6">Lacks conserved residue(s) required for the propagation of feature annotation.</text>
</comment>
<evidence type="ECO:0000256" key="4">
    <source>
        <dbReference type="ARBA" id="ARBA00023027"/>
    </source>
</evidence>
<dbReference type="Proteomes" id="UP000608579">
    <property type="component" value="Unassembled WGS sequence"/>
</dbReference>
<comment type="cofactor">
    <cofactor evidence="6">
        <name>Mg(2+)</name>
        <dbReference type="ChEBI" id="CHEBI:18420"/>
    </cofactor>
</comment>
<dbReference type="NCBIfam" id="TIGR00196">
    <property type="entry name" value="yjeF_cterm"/>
    <property type="match status" value="1"/>
</dbReference>